<gene>
    <name evidence="4" type="ORF">Cvel_7711</name>
</gene>
<dbReference type="PANTHER" id="PTHR10772:SF63">
    <property type="entry name" value="20 KDA CHAPERONIN, CHLOROPLASTIC"/>
    <property type="match status" value="1"/>
</dbReference>
<dbReference type="VEuPathDB" id="CryptoDB:Cvel_7711"/>
<evidence type="ECO:0000256" key="3">
    <source>
        <dbReference type="RuleBase" id="RU003479"/>
    </source>
</evidence>
<name>A0A0G4HP09_9ALVE</name>
<dbReference type="SUPFAM" id="SSF50129">
    <property type="entry name" value="GroES-like"/>
    <property type="match status" value="2"/>
</dbReference>
<dbReference type="GO" id="GO:0005524">
    <property type="term" value="F:ATP binding"/>
    <property type="evidence" value="ECO:0007669"/>
    <property type="project" value="InterPro"/>
</dbReference>
<dbReference type="EMBL" id="CDMZ01003323">
    <property type="protein sequence ID" value="CEM45930.1"/>
    <property type="molecule type" value="Genomic_DNA"/>
</dbReference>
<organism evidence="4">
    <name type="scientific">Chromera velia CCMP2878</name>
    <dbReference type="NCBI Taxonomy" id="1169474"/>
    <lineage>
        <taxon>Eukaryota</taxon>
        <taxon>Sar</taxon>
        <taxon>Alveolata</taxon>
        <taxon>Colpodellida</taxon>
        <taxon>Chromeraceae</taxon>
        <taxon>Chromera</taxon>
    </lineage>
</organism>
<sequence length="343" mass="37538">MQQRPHTCPPGIVPSLTGLRLCGVANGTTAYERAHFQEKVDEAKALGKAIEEYGDPQGAHLLFRFCVLPKLVYLTRIMGDVMQRGDWAAADRELGESWVRMMGFSPMEWGQTPVERRPRTVFTSLAAESGTATTSYTLNGKEIRGPLQPLGEWALIKRREGVEKTAGGLYLPSESKVKEVVGQVVALGDGSNYSGVGEKKEPPVAVGDWVLYGRQDGQELEYNGEDHLLIPFDSLVAKLPDKDPESSTLQPLGDFILVKLLEETKTSSGLIIQTPSTAQNTLKDAEVVSAGPGAKDQNGKLIPVPVSKGDRVRFADFANEARDFEEDGNKFSFVRAFSLLAKW</sequence>
<dbReference type="Pfam" id="PF00166">
    <property type="entry name" value="Cpn10"/>
    <property type="match status" value="2"/>
</dbReference>
<keyword evidence="2 3" id="KW-0143">Chaperone</keyword>
<evidence type="ECO:0008006" key="5">
    <source>
        <dbReference type="Google" id="ProtNLM"/>
    </source>
</evidence>
<evidence type="ECO:0000256" key="2">
    <source>
        <dbReference type="ARBA" id="ARBA00023186"/>
    </source>
</evidence>
<evidence type="ECO:0000256" key="1">
    <source>
        <dbReference type="ARBA" id="ARBA00006975"/>
    </source>
</evidence>
<dbReference type="InterPro" id="IPR020818">
    <property type="entry name" value="Chaperonin_GroES"/>
</dbReference>
<dbReference type="SMART" id="SM00883">
    <property type="entry name" value="Cpn10"/>
    <property type="match status" value="2"/>
</dbReference>
<dbReference type="GO" id="GO:0046872">
    <property type="term" value="F:metal ion binding"/>
    <property type="evidence" value="ECO:0007669"/>
    <property type="project" value="TreeGrafter"/>
</dbReference>
<dbReference type="PhylomeDB" id="A0A0G4HP09"/>
<comment type="similarity">
    <text evidence="1 3">Belongs to the GroES chaperonin family.</text>
</comment>
<reference evidence="4" key="1">
    <citation type="submission" date="2014-11" db="EMBL/GenBank/DDBJ databases">
        <authorList>
            <person name="Otto D Thomas"/>
            <person name="Naeem Raeece"/>
        </authorList>
    </citation>
    <scope>NUCLEOTIDE SEQUENCE</scope>
</reference>
<dbReference type="GO" id="GO:0044183">
    <property type="term" value="F:protein folding chaperone"/>
    <property type="evidence" value="ECO:0007669"/>
    <property type="project" value="InterPro"/>
</dbReference>
<evidence type="ECO:0000313" key="4">
    <source>
        <dbReference type="EMBL" id="CEM45930.1"/>
    </source>
</evidence>
<dbReference type="PANTHER" id="PTHR10772">
    <property type="entry name" value="10 KDA HEAT SHOCK PROTEIN"/>
    <property type="match status" value="1"/>
</dbReference>
<dbReference type="InterPro" id="IPR011032">
    <property type="entry name" value="GroES-like_sf"/>
</dbReference>
<dbReference type="GO" id="GO:0051082">
    <property type="term" value="F:unfolded protein binding"/>
    <property type="evidence" value="ECO:0007669"/>
    <property type="project" value="TreeGrafter"/>
</dbReference>
<protein>
    <recommendedName>
        <fullName evidence="5">10 kDa chaperonin</fullName>
    </recommendedName>
</protein>
<dbReference type="Gene3D" id="2.30.33.40">
    <property type="entry name" value="GroES chaperonin"/>
    <property type="match status" value="2"/>
</dbReference>
<dbReference type="AlphaFoldDB" id="A0A0G4HP09"/>
<dbReference type="PRINTS" id="PR00297">
    <property type="entry name" value="CHAPERONIN10"/>
</dbReference>
<dbReference type="CDD" id="cd00320">
    <property type="entry name" value="cpn10"/>
    <property type="match status" value="2"/>
</dbReference>
<accession>A0A0G4HP09</accession>
<dbReference type="GO" id="GO:0051087">
    <property type="term" value="F:protein-folding chaperone binding"/>
    <property type="evidence" value="ECO:0007669"/>
    <property type="project" value="TreeGrafter"/>
</dbReference>
<dbReference type="InterPro" id="IPR037124">
    <property type="entry name" value="Chaperonin_GroES_sf"/>
</dbReference>
<proteinExistence type="inferred from homology"/>